<dbReference type="AlphaFoldDB" id="A0AB34GI36"/>
<protein>
    <submittedName>
        <fullName evidence="1">Uncharacterized protein</fullName>
    </submittedName>
</protein>
<name>A0AB34GI36_ESCRO</name>
<accession>A0AB34GI36</accession>
<keyword evidence="2" id="KW-1185">Reference proteome</keyword>
<dbReference type="EMBL" id="JAIQCJ010002214">
    <property type="protein sequence ID" value="KAJ8779643.1"/>
    <property type="molecule type" value="Genomic_DNA"/>
</dbReference>
<comment type="caution">
    <text evidence="1">The sequence shown here is derived from an EMBL/GenBank/DDBJ whole genome shotgun (WGS) entry which is preliminary data.</text>
</comment>
<gene>
    <name evidence="1" type="ORF">J1605_012527</name>
</gene>
<sequence>MRAALTFPIRSGGCRRIRTLRLQGITERRRVTQPERLPYDFGLAGEGEAVVDSATQGTTGAPGWSCPLLGPRAQPILN</sequence>
<reference evidence="1 2" key="1">
    <citation type="submission" date="2022-11" db="EMBL/GenBank/DDBJ databases">
        <title>Whole genome sequence of Eschrichtius robustus ER-17-0199.</title>
        <authorList>
            <person name="Bruniche-Olsen A."/>
            <person name="Black A.N."/>
            <person name="Fields C.J."/>
            <person name="Walden K."/>
            <person name="Dewoody J.A."/>
        </authorList>
    </citation>
    <scope>NUCLEOTIDE SEQUENCE [LARGE SCALE GENOMIC DNA]</scope>
    <source>
        <strain evidence="1">ER-17-0199</strain>
        <tissue evidence="1">Blubber</tissue>
    </source>
</reference>
<evidence type="ECO:0000313" key="2">
    <source>
        <dbReference type="Proteomes" id="UP001159641"/>
    </source>
</evidence>
<dbReference type="Proteomes" id="UP001159641">
    <property type="component" value="Unassembled WGS sequence"/>
</dbReference>
<organism evidence="1 2">
    <name type="scientific">Eschrichtius robustus</name>
    <name type="common">California gray whale</name>
    <name type="synonym">Eschrichtius gibbosus</name>
    <dbReference type="NCBI Taxonomy" id="9764"/>
    <lineage>
        <taxon>Eukaryota</taxon>
        <taxon>Metazoa</taxon>
        <taxon>Chordata</taxon>
        <taxon>Craniata</taxon>
        <taxon>Vertebrata</taxon>
        <taxon>Euteleostomi</taxon>
        <taxon>Mammalia</taxon>
        <taxon>Eutheria</taxon>
        <taxon>Laurasiatheria</taxon>
        <taxon>Artiodactyla</taxon>
        <taxon>Whippomorpha</taxon>
        <taxon>Cetacea</taxon>
        <taxon>Mysticeti</taxon>
        <taxon>Eschrichtiidae</taxon>
        <taxon>Eschrichtius</taxon>
    </lineage>
</organism>
<evidence type="ECO:0000313" key="1">
    <source>
        <dbReference type="EMBL" id="KAJ8779643.1"/>
    </source>
</evidence>
<proteinExistence type="predicted"/>